<dbReference type="EMBL" id="HBUE01315098">
    <property type="protein sequence ID" value="CAG6585251.1"/>
    <property type="molecule type" value="Transcribed_RNA"/>
</dbReference>
<dbReference type="AlphaFoldDB" id="A0A8D8K8W7"/>
<protein>
    <submittedName>
        <fullName evidence="2">(northern house mosquito) hypothetical protein</fullName>
    </submittedName>
</protein>
<feature type="region of interest" description="Disordered" evidence="1">
    <location>
        <begin position="113"/>
        <end position="193"/>
    </location>
</feature>
<dbReference type="EMBL" id="HBUE01208748">
    <property type="protein sequence ID" value="CAG6533371.1"/>
    <property type="molecule type" value="Transcribed_RNA"/>
</dbReference>
<accession>A0A8D8K8W7</accession>
<organism evidence="2">
    <name type="scientific">Culex pipiens</name>
    <name type="common">House mosquito</name>
    <dbReference type="NCBI Taxonomy" id="7175"/>
    <lineage>
        <taxon>Eukaryota</taxon>
        <taxon>Metazoa</taxon>
        <taxon>Ecdysozoa</taxon>
        <taxon>Arthropoda</taxon>
        <taxon>Hexapoda</taxon>
        <taxon>Insecta</taxon>
        <taxon>Pterygota</taxon>
        <taxon>Neoptera</taxon>
        <taxon>Endopterygota</taxon>
        <taxon>Diptera</taxon>
        <taxon>Nematocera</taxon>
        <taxon>Culicoidea</taxon>
        <taxon>Culicidae</taxon>
        <taxon>Culicinae</taxon>
        <taxon>Culicini</taxon>
        <taxon>Culex</taxon>
        <taxon>Culex</taxon>
    </lineage>
</organism>
<reference evidence="2" key="1">
    <citation type="submission" date="2021-05" db="EMBL/GenBank/DDBJ databases">
        <authorList>
            <person name="Alioto T."/>
            <person name="Alioto T."/>
            <person name="Gomez Garrido J."/>
        </authorList>
    </citation>
    <scope>NUCLEOTIDE SEQUENCE</scope>
</reference>
<sequence length="206" mass="22064">MVPLRAGGDLSAGADSAAQGRCAATFHGVAVPGGAPLRGGTGPGERVLYRARHQRCHLRHRRFSLSDSLLTEELARQQQQQQSASLDPTSNQQYMSRLDSFVMDEYNHYHTIHHNNSSSAAGSGSSSKKKHQKYQAAAGGYSGEGSGDAESGSSSQHRKLRSFSLSPKAGSRHSTAEPGGSGSKRSGSRKPVSCISWKKWSHCRQS</sequence>
<proteinExistence type="predicted"/>
<evidence type="ECO:0000313" key="2">
    <source>
        <dbReference type="EMBL" id="CAG6585251.1"/>
    </source>
</evidence>
<feature type="compositionally biased region" description="Low complexity" evidence="1">
    <location>
        <begin position="117"/>
        <end position="126"/>
    </location>
</feature>
<name>A0A8D8K8W7_CULPI</name>
<evidence type="ECO:0000256" key="1">
    <source>
        <dbReference type="SAM" id="MobiDB-lite"/>
    </source>
</evidence>